<keyword evidence="5" id="KW-1185">Reference proteome</keyword>
<dbReference type="InterPro" id="IPR002347">
    <property type="entry name" value="SDR_fam"/>
</dbReference>
<comment type="similarity">
    <text evidence="1">Belongs to the short-chain dehydrogenases/reductases (SDR) family.</text>
</comment>
<protein>
    <submittedName>
        <fullName evidence="4">SDR family NAD(P)-dependent oxidoreductase</fullName>
        <ecNumber evidence="4">1.1.1.-</ecNumber>
    </submittedName>
</protein>
<dbReference type="InterPro" id="IPR036291">
    <property type="entry name" value="NAD(P)-bd_dom_sf"/>
</dbReference>
<evidence type="ECO:0000256" key="1">
    <source>
        <dbReference type="ARBA" id="ARBA00006484"/>
    </source>
</evidence>
<evidence type="ECO:0000313" key="5">
    <source>
        <dbReference type="Proteomes" id="UP001589867"/>
    </source>
</evidence>
<dbReference type="Pfam" id="PF13561">
    <property type="entry name" value="adh_short_C2"/>
    <property type="match status" value="1"/>
</dbReference>
<dbReference type="PROSITE" id="PS00061">
    <property type="entry name" value="ADH_SHORT"/>
    <property type="match status" value="1"/>
</dbReference>
<dbReference type="EMBL" id="JBHLUH010000009">
    <property type="protein sequence ID" value="MFC0527723.1"/>
    <property type="molecule type" value="Genomic_DNA"/>
</dbReference>
<dbReference type="PANTHER" id="PTHR24321:SF15">
    <property type="entry name" value="OXIDOREDUCTASE UCPA"/>
    <property type="match status" value="1"/>
</dbReference>
<reference evidence="4 5" key="1">
    <citation type="submission" date="2024-09" db="EMBL/GenBank/DDBJ databases">
        <authorList>
            <person name="Sun Q."/>
            <person name="Mori K."/>
        </authorList>
    </citation>
    <scope>NUCLEOTIDE SEQUENCE [LARGE SCALE GENOMIC DNA]</scope>
    <source>
        <strain evidence="4 5">TBRC 3947</strain>
    </source>
</reference>
<accession>A0ABV6LZ55</accession>
<name>A0ABV6LZ55_9ACTN</name>
<feature type="region of interest" description="Disordered" evidence="3">
    <location>
        <begin position="274"/>
        <end position="297"/>
    </location>
</feature>
<comment type="caution">
    <text evidence="4">The sequence shown here is derived from an EMBL/GenBank/DDBJ whole genome shotgun (WGS) entry which is preliminary data.</text>
</comment>
<dbReference type="EC" id="1.1.1.-" evidence="4"/>
<dbReference type="SUPFAM" id="SSF51735">
    <property type="entry name" value="NAD(P)-binding Rossmann-fold domains"/>
    <property type="match status" value="1"/>
</dbReference>
<organism evidence="4 5">
    <name type="scientific">Phytohabitans kaempferiae</name>
    <dbReference type="NCBI Taxonomy" id="1620943"/>
    <lineage>
        <taxon>Bacteria</taxon>
        <taxon>Bacillati</taxon>
        <taxon>Actinomycetota</taxon>
        <taxon>Actinomycetes</taxon>
        <taxon>Micromonosporales</taxon>
        <taxon>Micromonosporaceae</taxon>
    </lineage>
</organism>
<evidence type="ECO:0000313" key="4">
    <source>
        <dbReference type="EMBL" id="MFC0527723.1"/>
    </source>
</evidence>
<dbReference type="PRINTS" id="PR00081">
    <property type="entry name" value="GDHRDH"/>
</dbReference>
<dbReference type="CDD" id="cd05233">
    <property type="entry name" value="SDR_c"/>
    <property type="match status" value="1"/>
</dbReference>
<dbReference type="Proteomes" id="UP001589867">
    <property type="component" value="Unassembled WGS sequence"/>
</dbReference>
<evidence type="ECO:0000256" key="3">
    <source>
        <dbReference type="SAM" id="MobiDB-lite"/>
    </source>
</evidence>
<keyword evidence="2 4" id="KW-0560">Oxidoreductase</keyword>
<feature type="compositionally biased region" description="Low complexity" evidence="3">
    <location>
        <begin position="283"/>
        <end position="297"/>
    </location>
</feature>
<dbReference type="GO" id="GO:0016491">
    <property type="term" value="F:oxidoreductase activity"/>
    <property type="evidence" value="ECO:0007669"/>
    <property type="project" value="UniProtKB-KW"/>
</dbReference>
<dbReference type="PANTHER" id="PTHR24321">
    <property type="entry name" value="DEHYDROGENASES, SHORT CHAIN"/>
    <property type="match status" value="1"/>
</dbReference>
<gene>
    <name evidence="4" type="ORF">ACFFIA_08625</name>
</gene>
<evidence type="ECO:0000256" key="2">
    <source>
        <dbReference type="ARBA" id="ARBA00023002"/>
    </source>
</evidence>
<sequence length="297" mass="29262">MNTDLTGRTVVVAGAGGGGIGTAVAAAVGAAGAHVVAVDRDPERLAPAVERLRAAGASVAPVVADVLDAADRAAVVAAAREAPAPLYGLVTVAGGIAAPYWGPTLDVDPGRWREVVALNLDYVAFLGAELARLIVDGGGPGAVVAVSSVSGIGAAPFHAPYGAAKAGLISLVRTLALEWSEHGIRVNAVAPGTIATPTSGAAADPGRDRAAVPLGRRGRPEEVAGAVLFLLSDLAAYVTGQCLAVDGGMSVKGAHLADDNTPVFVTDPAMRAAMRGGADRPEPSGSEASATAAEPPA</sequence>
<dbReference type="Gene3D" id="3.40.50.720">
    <property type="entry name" value="NAD(P)-binding Rossmann-like Domain"/>
    <property type="match status" value="1"/>
</dbReference>
<dbReference type="InterPro" id="IPR020904">
    <property type="entry name" value="Sc_DH/Rdtase_CS"/>
</dbReference>
<proteinExistence type="inferred from homology"/>
<dbReference type="RefSeq" id="WP_377248175.1">
    <property type="nucleotide sequence ID" value="NZ_JBHLUH010000009.1"/>
</dbReference>